<comment type="caution">
    <text evidence="2">The sequence shown here is derived from an EMBL/GenBank/DDBJ whole genome shotgun (WGS) entry which is preliminary data.</text>
</comment>
<proteinExistence type="predicted"/>
<feature type="region of interest" description="Disordered" evidence="1">
    <location>
        <begin position="1"/>
        <end position="25"/>
    </location>
</feature>
<name>A0ABQ8GEG3_9PEZI</name>
<feature type="region of interest" description="Disordered" evidence="1">
    <location>
        <begin position="43"/>
        <end position="90"/>
    </location>
</feature>
<keyword evidence="3" id="KW-1185">Reference proteome</keyword>
<gene>
    <name evidence="2" type="ORF">B0J12DRAFT_659553</name>
</gene>
<accession>A0ABQ8GEG3</accession>
<reference evidence="2 3" key="1">
    <citation type="journal article" date="2021" name="Nat. Commun.">
        <title>Genetic determinants of endophytism in the Arabidopsis root mycobiome.</title>
        <authorList>
            <person name="Mesny F."/>
            <person name="Miyauchi S."/>
            <person name="Thiergart T."/>
            <person name="Pickel B."/>
            <person name="Atanasova L."/>
            <person name="Karlsson M."/>
            <person name="Huettel B."/>
            <person name="Barry K.W."/>
            <person name="Haridas S."/>
            <person name="Chen C."/>
            <person name="Bauer D."/>
            <person name="Andreopoulos W."/>
            <person name="Pangilinan J."/>
            <person name="LaButti K."/>
            <person name="Riley R."/>
            <person name="Lipzen A."/>
            <person name="Clum A."/>
            <person name="Drula E."/>
            <person name="Henrissat B."/>
            <person name="Kohler A."/>
            <person name="Grigoriev I.V."/>
            <person name="Martin F.M."/>
            <person name="Hacquard S."/>
        </authorList>
    </citation>
    <scope>NUCLEOTIDE SEQUENCE [LARGE SCALE GENOMIC DNA]</scope>
    <source>
        <strain evidence="2 3">MPI-SDFR-AT-0080</strain>
    </source>
</reference>
<organism evidence="2 3">
    <name type="scientific">Macrophomina phaseolina</name>
    <dbReference type="NCBI Taxonomy" id="35725"/>
    <lineage>
        <taxon>Eukaryota</taxon>
        <taxon>Fungi</taxon>
        <taxon>Dikarya</taxon>
        <taxon>Ascomycota</taxon>
        <taxon>Pezizomycotina</taxon>
        <taxon>Dothideomycetes</taxon>
        <taxon>Dothideomycetes incertae sedis</taxon>
        <taxon>Botryosphaeriales</taxon>
        <taxon>Botryosphaeriaceae</taxon>
        <taxon>Macrophomina</taxon>
    </lineage>
</organism>
<feature type="compositionally biased region" description="Basic and acidic residues" evidence="1">
    <location>
        <begin position="66"/>
        <end position="75"/>
    </location>
</feature>
<evidence type="ECO:0000256" key="1">
    <source>
        <dbReference type="SAM" id="MobiDB-lite"/>
    </source>
</evidence>
<evidence type="ECO:0000313" key="3">
    <source>
        <dbReference type="Proteomes" id="UP000774617"/>
    </source>
</evidence>
<evidence type="ECO:0000313" key="2">
    <source>
        <dbReference type="EMBL" id="KAH7053344.1"/>
    </source>
</evidence>
<dbReference type="Proteomes" id="UP000774617">
    <property type="component" value="Unassembled WGS sequence"/>
</dbReference>
<protein>
    <submittedName>
        <fullName evidence="2">Uncharacterized protein</fullName>
    </submittedName>
</protein>
<dbReference type="EMBL" id="JAGTJR010000010">
    <property type="protein sequence ID" value="KAH7053344.1"/>
    <property type="molecule type" value="Genomic_DNA"/>
</dbReference>
<sequence length="332" mass="36351">MRTPRNARESSACRLTTSSRATAPWPYVRPTPLKVGGVTLVPPYAGTGRGAKRRASAKVSRQGRRVSLDGDEGRKSSPSVQERSEKLQARRRRMRQRFYVGRRALSQAIRRSRQDLLRAKAVFAQATFNAPNFCTGLSQVFQRAGCVAWCCFGGQSELVRNRGMRGRAGRHATVYWGRMWGRRATLCLVRAAGLRAIRQGRFVAFAQEISGGTLSRRDGERWARRRRNSKARGERWRCLGRRRCSWWTDNRVPGAAGVGRELASRRCSPAICLAAAGGCSGLGVGAWPGWGSRPVRCRRAAAGGCGAGRGQGGARATAVGRQRLAAGLRGVK</sequence>
<feature type="compositionally biased region" description="Basic residues" evidence="1">
    <location>
        <begin position="50"/>
        <end position="64"/>
    </location>
</feature>